<keyword evidence="2 4" id="KW-0012">Acyltransferase</keyword>
<feature type="domain" description="N-acetyltransferase" evidence="3">
    <location>
        <begin position="3"/>
        <end position="130"/>
    </location>
</feature>
<keyword evidence="1 4" id="KW-0808">Transferase</keyword>
<dbReference type="InterPro" id="IPR045039">
    <property type="entry name" value="NSI-like"/>
</dbReference>
<evidence type="ECO:0000259" key="3">
    <source>
        <dbReference type="PROSITE" id="PS51186"/>
    </source>
</evidence>
<comment type="caution">
    <text evidence="4">The sequence shown here is derived from an EMBL/GenBank/DDBJ whole genome shotgun (WGS) entry which is preliminary data.</text>
</comment>
<accession>A0ABV6YMN9</accession>
<dbReference type="PANTHER" id="PTHR43626:SF4">
    <property type="entry name" value="GCN5-RELATED N-ACETYLTRANSFERASE 2, CHLOROPLASTIC"/>
    <property type="match status" value="1"/>
</dbReference>
<dbReference type="PROSITE" id="PS51186">
    <property type="entry name" value="GNAT"/>
    <property type="match status" value="1"/>
</dbReference>
<dbReference type="Pfam" id="PF00583">
    <property type="entry name" value="Acetyltransf_1"/>
    <property type="match status" value="1"/>
</dbReference>
<evidence type="ECO:0000256" key="2">
    <source>
        <dbReference type="ARBA" id="ARBA00023315"/>
    </source>
</evidence>
<dbReference type="CDD" id="cd04301">
    <property type="entry name" value="NAT_SF"/>
    <property type="match status" value="1"/>
</dbReference>
<dbReference type="InterPro" id="IPR016181">
    <property type="entry name" value="Acyl_CoA_acyltransferase"/>
</dbReference>
<dbReference type="InterPro" id="IPR000182">
    <property type="entry name" value="GNAT_dom"/>
</dbReference>
<dbReference type="Proteomes" id="UP001594288">
    <property type="component" value="Unassembled WGS sequence"/>
</dbReference>
<dbReference type="EMBL" id="JBHPEI010000002">
    <property type="protein sequence ID" value="MFC1799319.1"/>
    <property type="molecule type" value="Genomic_DNA"/>
</dbReference>
<proteinExistence type="predicted"/>
<sequence length="130" mass="14965">MEIEVSIHRPPDIDQVTRLFRQAGWLDKIDDERVMSMIENSTIIVTAWDKEVMVGFARCMTDYAFNGQINNVVVDEKYRGRGIGKRLIGKILSSSEQVTYVLRADPDNIGFYKKLGFEDSDLAVVYRRKT</sequence>
<dbReference type="GO" id="GO:0016746">
    <property type="term" value="F:acyltransferase activity"/>
    <property type="evidence" value="ECO:0007669"/>
    <property type="project" value="UniProtKB-KW"/>
</dbReference>
<gene>
    <name evidence="4" type="ORF">ACFL2Z_00195</name>
</gene>
<dbReference type="Gene3D" id="3.40.630.30">
    <property type="match status" value="1"/>
</dbReference>
<evidence type="ECO:0000256" key="1">
    <source>
        <dbReference type="ARBA" id="ARBA00022679"/>
    </source>
</evidence>
<organism evidence="4 5">
    <name type="scientific">Eiseniibacteriota bacterium</name>
    <dbReference type="NCBI Taxonomy" id="2212470"/>
    <lineage>
        <taxon>Bacteria</taxon>
        <taxon>Candidatus Eiseniibacteriota</taxon>
    </lineage>
</organism>
<protein>
    <submittedName>
        <fullName evidence="4">GNAT family N-acetyltransferase</fullName>
        <ecNumber evidence="4">2.3.-.-</ecNumber>
    </submittedName>
</protein>
<name>A0ABV6YMN9_UNCEI</name>
<keyword evidence="5" id="KW-1185">Reference proteome</keyword>
<dbReference type="PANTHER" id="PTHR43626">
    <property type="entry name" value="ACYL-COA N-ACYLTRANSFERASE"/>
    <property type="match status" value="1"/>
</dbReference>
<dbReference type="SUPFAM" id="SSF55729">
    <property type="entry name" value="Acyl-CoA N-acyltransferases (Nat)"/>
    <property type="match status" value="1"/>
</dbReference>
<evidence type="ECO:0000313" key="5">
    <source>
        <dbReference type="Proteomes" id="UP001594288"/>
    </source>
</evidence>
<dbReference type="EC" id="2.3.-.-" evidence="4"/>
<evidence type="ECO:0000313" key="4">
    <source>
        <dbReference type="EMBL" id="MFC1799319.1"/>
    </source>
</evidence>
<reference evidence="4 5" key="1">
    <citation type="submission" date="2024-09" db="EMBL/GenBank/DDBJ databases">
        <authorList>
            <person name="D'Angelo T."/>
        </authorList>
    </citation>
    <scope>NUCLEOTIDE SEQUENCE [LARGE SCALE GENOMIC DNA]</scope>
    <source>
        <strain evidence="4">SAG AM-311-F02</strain>
    </source>
</reference>